<reference evidence="2" key="1">
    <citation type="submission" date="2021-06" db="EMBL/GenBank/DDBJ databases">
        <authorList>
            <consortium name="DOE Joint Genome Institute"/>
            <person name="Mondo S.J."/>
            <person name="Amses K.R."/>
            <person name="Simmons D.R."/>
            <person name="Longcore J.E."/>
            <person name="Seto K."/>
            <person name="Alves G.H."/>
            <person name="Bonds A.E."/>
            <person name="Quandt C.A."/>
            <person name="Davis W.J."/>
            <person name="Chang Y."/>
            <person name="Letcher P.M."/>
            <person name="Powell M.J."/>
            <person name="Kuo A."/>
            <person name="Labutti K."/>
            <person name="Pangilinan J."/>
            <person name="Andreopoulos W."/>
            <person name="Tritt A."/>
            <person name="Riley R."/>
            <person name="Hundley H."/>
            <person name="Johnson J."/>
            <person name="Lipzen A."/>
            <person name="Barry K."/>
            <person name="Berbee M.L."/>
            <person name="Buchler N.E."/>
            <person name="Grigoriev I.V."/>
            <person name="Spatafora J.W."/>
            <person name="Stajich J.E."/>
            <person name="James T.Y."/>
        </authorList>
    </citation>
    <scope>NUCLEOTIDE SEQUENCE</scope>
    <source>
        <strain evidence="2">AG</strain>
    </source>
</reference>
<evidence type="ECO:0000256" key="1">
    <source>
        <dbReference type="SAM" id="SignalP"/>
    </source>
</evidence>
<dbReference type="EMBL" id="MU620917">
    <property type="protein sequence ID" value="KAI8579759.1"/>
    <property type="molecule type" value="Genomic_DNA"/>
</dbReference>
<dbReference type="RefSeq" id="XP_051444763.1">
    <property type="nucleotide sequence ID" value="XM_051588888.1"/>
</dbReference>
<organism evidence="2 3">
    <name type="scientific">Umbelopsis ramanniana AG</name>
    <dbReference type="NCBI Taxonomy" id="1314678"/>
    <lineage>
        <taxon>Eukaryota</taxon>
        <taxon>Fungi</taxon>
        <taxon>Fungi incertae sedis</taxon>
        <taxon>Mucoromycota</taxon>
        <taxon>Mucoromycotina</taxon>
        <taxon>Umbelopsidomycetes</taxon>
        <taxon>Umbelopsidales</taxon>
        <taxon>Umbelopsidaceae</taxon>
        <taxon>Umbelopsis</taxon>
    </lineage>
</organism>
<sequence length="64" mass="6929">MGIIRTSIAATTLFCFLIDLVFLRTSANQAIKDCVSGTFGGILQVLVGQVRKDLECSLCLPFYG</sequence>
<feature type="chain" id="PRO_5042142072" evidence="1">
    <location>
        <begin position="28"/>
        <end position="64"/>
    </location>
</feature>
<dbReference type="Proteomes" id="UP001206595">
    <property type="component" value="Unassembled WGS sequence"/>
</dbReference>
<dbReference type="AlphaFoldDB" id="A0AAD5EA90"/>
<protein>
    <submittedName>
        <fullName evidence="2">Uncharacterized protein</fullName>
    </submittedName>
</protein>
<keyword evidence="3" id="KW-1185">Reference proteome</keyword>
<name>A0AAD5EA90_UMBRA</name>
<reference evidence="2" key="2">
    <citation type="journal article" date="2022" name="Proc. Natl. Acad. Sci. U.S.A.">
        <title>Diploid-dominant life cycles characterize the early evolution of Fungi.</title>
        <authorList>
            <person name="Amses K.R."/>
            <person name="Simmons D.R."/>
            <person name="Longcore J.E."/>
            <person name="Mondo S.J."/>
            <person name="Seto K."/>
            <person name="Jeronimo G.H."/>
            <person name="Bonds A.E."/>
            <person name="Quandt C.A."/>
            <person name="Davis W.J."/>
            <person name="Chang Y."/>
            <person name="Federici B.A."/>
            <person name="Kuo A."/>
            <person name="LaButti K."/>
            <person name="Pangilinan J."/>
            <person name="Andreopoulos W."/>
            <person name="Tritt A."/>
            <person name="Riley R."/>
            <person name="Hundley H."/>
            <person name="Johnson J."/>
            <person name="Lipzen A."/>
            <person name="Barry K."/>
            <person name="Lang B.F."/>
            <person name="Cuomo C.A."/>
            <person name="Buchler N.E."/>
            <person name="Grigoriev I.V."/>
            <person name="Spatafora J.W."/>
            <person name="Stajich J.E."/>
            <person name="James T.Y."/>
        </authorList>
    </citation>
    <scope>NUCLEOTIDE SEQUENCE</scope>
    <source>
        <strain evidence="2">AG</strain>
    </source>
</reference>
<feature type="signal peptide" evidence="1">
    <location>
        <begin position="1"/>
        <end position="27"/>
    </location>
</feature>
<dbReference type="GeneID" id="75914233"/>
<gene>
    <name evidence="2" type="ORF">K450DRAFT_240210</name>
</gene>
<accession>A0AAD5EA90</accession>
<comment type="caution">
    <text evidence="2">The sequence shown here is derived from an EMBL/GenBank/DDBJ whole genome shotgun (WGS) entry which is preliminary data.</text>
</comment>
<evidence type="ECO:0000313" key="3">
    <source>
        <dbReference type="Proteomes" id="UP001206595"/>
    </source>
</evidence>
<proteinExistence type="predicted"/>
<keyword evidence="1" id="KW-0732">Signal</keyword>
<evidence type="ECO:0000313" key="2">
    <source>
        <dbReference type="EMBL" id="KAI8579759.1"/>
    </source>
</evidence>